<sequence>MEDELASMAAILGGSWAGTKSMTATSGPGLCLMLENFGLGIMTETPCVVVDVQRGSPSTGLPTFFGQADMMQARWGTHGDYEIIALAPSSAQECFDFTIKAFNLSENYRLPVFVLTDGLVGHMTEKVVVPQPSEIEVVSRRKTKKKPGEYLPYKAEDDLVPQMANFGEGYRLHTTGLTHDERGYPDMTIEA</sequence>
<comment type="caution">
    <text evidence="3">The sequence shown here is derived from an EMBL/GenBank/DDBJ whole genome shotgun (WGS) entry which is preliminary data.</text>
</comment>
<protein>
    <recommendedName>
        <fullName evidence="2">Pyruvate flavodoxin/ferredoxin oxidoreductase pyrimidine binding domain-containing protein</fullName>
    </recommendedName>
</protein>
<evidence type="ECO:0000256" key="1">
    <source>
        <dbReference type="ARBA" id="ARBA00023002"/>
    </source>
</evidence>
<evidence type="ECO:0000259" key="2">
    <source>
        <dbReference type="Pfam" id="PF01855"/>
    </source>
</evidence>
<organism evidence="3">
    <name type="scientific">marine sediment metagenome</name>
    <dbReference type="NCBI Taxonomy" id="412755"/>
    <lineage>
        <taxon>unclassified sequences</taxon>
        <taxon>metagenomes</taxon>
        <taxon>ecological metagenomes</taxon>
    </lineage>
</organism>
<dbReference type="EMBL" id="BARS01046352">
    <property type="protein sequence ID" value="GAG28998.1"/>
    <property type="molecule type" value="Genomic_DNA"/>
</dbReference>
<dbReference type="GO" id="GO:0006979">
    <property type="term" value="P:response to oxidative stress"/>
    <property type="evidence" value="ECO:0007669"/>
    <property type="project" value="TreeGrafter"/>
</dbReference>
<dbReference type="InterPro" id="IPR050722">
    <property type="entry name" value="Pyruvate:ferred/Flavod_OxRd"/>
</dbReference>
<dbReference type="InterPro" id="IPR029061">
    <property type="entry name" value="THDP-binding"/>
</dbReference>
<dbReference type="PANTHER" id="PTHR32154">
    <property type="entry name" value="PYRUVATE-FLAVODOXIN OXIDOREDUCTASE-RELATED"/>
    <property type="match status" value="1"/>
</dbReference>
<dbReference type="Pfam" id="PF01855">
    <property type="entry name" value="POR_N"/>
    <property type="match status" value="1"/>
</dbReference>
<accession>X0WX53</accession>
<dbReference type="AlphaFoldDB" id="X0WX53"/>
<name>X0WX53_9ZZZZ</name>
<dbReference type="SUPFAM" id="SSF52518">
    <property type="entry name" value="Thiamin diphosphate-binding fold (THDP-binding)"/>
    <property type="match status" value="1"/>
</dbReference>
<dbReference type="PANTHER" id="PTHR32154:SF14">
    <property type="entry name" value="2-OXOGLUTARATE SYNTHASE SUBUNIT KORA"/>
    <property type="match status" value="1"/>
</dbReference>
<feature type="non-terminal residue" evidence="3">
    <location>
        <position position="191"/>
    </location>
</feature>
<dbReference type="InterPro" id="IPR002880">
    <property type="entry name" value="Pyrv_Fd/Flavodoxin_OxRdtase_N"/>
</dbReference>
<gene>
    <name evidence="3" type="ORF">S01H1_69782</name>
</gene>
<reference evidence="3" key="1">
    <citation type="journal article" date="2014" name="Front. Microbiol.">
        <title>High frequency of phylogenetically diverse reductive dehalogenase-homologous genes in deep subseafloor sedimentary metagenomes.</title>
        <authorList>
            <person name="Kawai M."/>
            <person name="Futagami T."/>
            <person name="Toyoda A."/>
            <person name="Takaki Y."/>
            <person name="Nishi S."/>
            <person name="Hori S."/>
            <person name="Arai W."/>
            <person name="Tsubouchi T."/>
            <person name="Morono Y."/>
            <person name="Uchiyama I."/>
            <person name="Ito T."/>
            <person name="Fujiyama A."/>
            <person name="Inagaki F."/>
            <person name="Takami H."/>
        </authorList>
    </citation>
    <scope>NUCLEOTIDE SEQUENCE</scope>
    <source>
        <strain evidence="3">Expedition CK06-06</strain>
    </source>
</reference>
<dbReference type="GO" id="GO:0016491">
    <property type="term" value="F:oxidoreductase activity"/>
    <property type="evidence" value="ECO:0007669"/>
    <property type="project" value="UniProtKB-KW"/>
</dbReference>
<dbReference type="CDD" id="cd07034">
    <property type="entry name" value="TPP_PYR_PFOR_IOR-alpha_like"/>
    <property type="match status" value="1"/>
</dbReference>
<feature type="domain" description="Pyruvate flavodoxin/ferredoxin oxidoreductase pyrimidine binding" evidence="2">
    <location>
        <begin position="1"/>
        <end position="188"/>
    </location>
</feature>
<dbReference type="Gene3D" id="3.40.50.970">
    <property type="match status" value="1"/>
</dbReference>
<proteinExistence type="predicted"/>
<evidence type="ECO:0000313" key="3">
    <source>
        <dbReference type="EMBL" id="GAG28998.1"/>
    </source>
</evidence>
<keyword evidence="1" id="KW-0560">Oxidoreductase</keyword>